<evidence type="ECO:0000313" key="2">
    <source>
        <dbReference type="Proteomes" id="UP001632037"/>
    </source>
</evidence>
<evidence type="ECO:0000313" key="1">
    <source>
        <dbReference type="EMBL" id="KAL3671801.1"/>
    </source>
</evidence>
<reference evidence="1 2" key="1">
    <citation type="submission" date="2024-09" db="EMBL/GenBank/DDBJ databases">
        <title>Genome sequencing and assembly of Phytophthora oleae, isolate VK10A, causative agent of rot of olive drupes.</title>
        <authorList>
            <person name="Conti Taguali S."/>
            <person name="Riolo M."/>
            <person name="La Spada F."/>
            <person name="Cacciola S.O."/>
            <person name="Dionisio G."/>
        </authorList>
    </citation>
    <scope>NUCLEOTIDE SEQUENCE [LARGE SCALE GENOMIC DNA]</scope>
    <source>
        <strain evidence="1 2">VK10A</strain>
    </source>
</reference>
<dbReference type="EMBL" id="JBIMZQ010000005">
    <property type="protein sequence ID" value="KAL3671801.1"/>
    <property type="molecule type" value="Genomic_DNA"/>
</dbReference>
<dbReference type="AlphaFoldDB" id="A0ABD3G1M0"/>
<keyword evidence="2" id="KW-1185">Reference proteome</keyword>
<gene>
    <name evidence="1" type="ORF">V7S43_003709</name>
</gene>
<proteinExistence type="predicted"/>
<accession>A0ABD3G1M0</accession>
<name>A0ABD3G1M0_9STRA</name>
<organism evidence="1 2">
    <name type="scientific">Phytophthora oleae</name>
    <dbReference type="NCBI Taxonomy" id="2107226"/>
    <lineage>
        <taxon>Eukaryota</taxon>
        <taxon>Sar</taxon>
        <taxon>Stramenopiles</taxon>
        <taxon>Oomycota</taxon>
        <taxon>Peronosporomycetes</taxon>
        <taxon>Peronosporales</taxon>
        <taxon>Peronosporaceae</taxon>
        <taxon>Phytophthora</taxon>
    </lineage>
</organism>
<comment type="caution">
    <text evidence="1">The sequence shown here is derived from an EMBL/GenBank/DDBJ whole genome shotgun (WGS) entry which is preliminary data.</text>
</comment>
<sequence length="114" mass="12724">MSDVKCPDFQPTDEGLTHVELVLRQEQQLRDRNQVFFMLNGQNEDVYMPWAHQPSDQACILELAQMAALSLSADPDLLVNGIKLLSVDGLPILTADALDAQRIAHVLLDGQLWV</sequence>
<protein>
    <submittedName>
        <fullName evidence="1">Uncharacterized protein</fullName>
    </submittedName>
</protein>
<dbReference type="Proteomes" id="UP001632037">
    <property type="component" value="Unassembled WGS sequence"/>
</dbReference>